<dbReference type="EMBL" id="LPLU01000108">
    <property type="protein sequence ID" value="KWK69860.1"/>
    <property type="molecule type" value="Genomic_DNA"/>
</dbReference>
<gene>
    <name evidence="1" type="ORF">WL73_13955</name>
    <name evidence="2" type="ORF">WM16_21655</name>
</gene>
<organism evidence="1 3">
    <name type="scientific">Burkholderia ubonensis</name>
    <dbReference type="NCBI Taxonomy" id="101571"/>
    <lineage>
        <taxon>Bacteria</taxon>
        <taxon>Pseudomonadati</taxon>
        <taxon>Pseudomonadota</taxon>
        <taxon>Betaproteobacteria</taxon>
        <taxon>Burkholderiales</taxon>
        <taxon>Burkholderiaceae</taxon>
        <taxon>Burkholderia</taxon>
        <taxon>Burkholderia cepacia complex</taxon>
    </lineage>
</organism>
<evidence type="ECO:0000313" key="4">
    <source>
        <dbReference type="Proteomes" id="UP000065504"/>
    </source>
</evidence>
<reference evidence="3 4" key="1">
    <citation type="submission" date="2015-11" db="EMBL/GenBank/DDBJ databases">
        <title>Expanding the genomic diversity of Burkholderia species for the development of highly accurate diagnostics.</title>
        <authorList>
            <person name="Sahl J."/>
            <person name="Keim P."/>
            <person name="Wagner D."/>
        </authorList>
    </citation>
    <scope>NUCLEOTIDE SEQUENCE [LARGE SCALE GENOMIC DNA]</scope>
    <source>
        <strain evidence="1 3">MSMB2167WGS</strain>
        <strain evidence="2 4">MSMB782WGS</strain>
    </source>
</reference>
<protein>
    <submittedName>
        <fullName evidence="1">Uncharacterized protein</fullName>
    </submittedName>
</protein>
<name>A0A107F1X8_9BURK</name>
<dbReference type="EMBL" id="LPIX01000053">
    <property type="protein sequence ID" value="KWE03458.1"/>
    <property type="molecule type" value="Genomic_DNA"/>
</dbReference>
<evidence type="ECO:0000313" key="3">
    <source>
        <dbReference type="Proteomes" id="UP000062998"/>
    </source>
</evidence>
<dbReference type="Proteomes" id="UP000062998">
    <property type="component" value="Unassembled WGS sequence"/>
</dbReference>
<dbReference type="Proteomes" id="UP000065504">
    <property type="component" value="Unassembled WGS sequence"/>
</dbReference>
<dbReference type="AlphaFoldDB" id="A0A107F1X8"/>
<proteinExistence type="predicted"/>
<evidence type="ECO:0000313" key="1">
    <source>
        <dbReference type="EMBL" id="KWE03458.1"/>
    </source>
</evidence>
<evidence type="ECO:0000313" key="2">
    <source>
        <dbReference type="EMBL" id="KWK69860.1"/>
    </source>
</evidence>
<sequence length="108" mass="11673">MATVAQLLNAVYCAYLVHETVARQPNLNLFSAAEAALHECAVCGEITGKFDVSTDGKIAIQRVLGTYEQQLVTVPTYIVVDAEIRLVELLSTDFSSPIISGPDARPLH</sequence>
<comment type="caution">
    <text evidence="1">The sequence shown here is derived from an EMBL/GenBank/DDBJ whole genome shotgun (WGS) entry which is preliminary data.</text>
</comment>
<accession>A0A107F1X8</accession>